<reference evidence="3" key="1">
    <citation type="submission" date="2010-07" db="EMBL/GenBank/DDBJ databases">
        <title>The genome sequence of Gaeumannomyces graminis var. tritici strain R3-111a-1.</title>
        <authorList>
            <consortium name="The Broad Institute Genome Sequencing Platform"/>
            <person name="Ma L.-J."/>
            <person name="Dead R."/>
            <person name="Young S."/>
            <person name="Zeng Q."/>
            <person name="Koehrsen M."/>
            <person name="Alvarado L."/>
            <person name="Berlin A."/>
            <person name="Chapman S.B."/>
            <person name="Chen Z."/>
            <person name="Freedman E."/>
            <person name="Gellesch M."/>
            <person name="Goldberg J."/>
            <person name="Griggs A."/>
            <person name="Gujja S."/>
            <person name="Heilman E.R."/>
            <person name="Heiman D."/>
            <person name="Hepburn T."/>
            <person name="Howarth C."/>
            <person name="Jen D."/>
            <person name="Larson L."/>
            <person name="Mehta T."/>
            <person name="Neiman D."/>
            <person name="Pearson M."/>
            <person name="Roberts A."/>
            <person name="Saif S."/>
            <person name="Shea T."/>
            <person name="Shenoy N."/>
            <person name="Sisk P."/>
            <person name="Stolte C."/>
            <person name="Sykes S."/>
            <person name="Walk T."/>
            <person name="White J."/>
            <person name="Yandava C."/>
            <person name="Haas B."/>
            <person name="Nusbaum C."/>
            <person name="Birren B."/>
        </authorList>
    </citation>
    <scope>NUCLEOTIDE SEQUENCE [LARGE SCALE GENOMIC DNA]</scope>
    <source>
        <strain evidence="3">R3-111a-1</strain>
    </source>
</reference>
<gene>
    <name evidence="2" type="primary">20352249</name>
    <name evidence="1" type="ORF">GGTG_11791</name>
</gene>
<proteinExistence type="predicted"/>
<evidence type="ECO:0000313" key="2">
    <source>
        <dbReference type="EnsemblFungi" id="EJT70768"/>
    </source>
</evidence>
<protein>
    <submittedName>
        <fullName evidence="1 2">Uncharacterized protein</fullName>
    </submittedName>
</protein>
<dbReference type="EMBL" id="GL385401">
    <property type="protein sequence ID" value="EJT70768.1"/>
    <property type="molecule type" value="Genomic_DNA"/>
</dbReference>
<dbReference type="EnsemblFungi" id="EJT70768">
    <property type="protein sequence ID" value="EJT70768"/>
    <property type="gene ID" value="GGTG_11791"/>
</dbReference>
<keyword evidence="3" id="KW-1185">Reference proteome</keyword>
<reference evidence="1" key="3">
    <citation type="submission" date="2010-09" db="EMBL/GenBank/DDBJ databases">
        <title>Annotation of Gaeumannomyces graminis var. tritici R3-111a-1.</title>
        <authorList>
            <consortium name="The Broad Institute Genome Sequencing Platform"/>
            <person name="Ma L.-J."/>
            <person name="Dead R."/>
            <person name="Young S.K."/>
            <person name="Zeng Q."/>
            <person name="Gargeya S."/>
            <person name="Fitzgerald M."/>
            <person name="Haas B."/>
            <person name="Abouelleil A."/>
            <person name="Alvarado L."/>
            <person name="Arachchi H.M."/>
            <person name="Berlin A."/>
            <person name="Brown A."/>
            <person name="Chapman S.B."/>
            <person name="Chen Z."/>
            <person name="Dunbar C."/>
            <person name="Freedman E."/>
            <person name="Gearin G."/>
            <person name="Gellesch M."/>
            <person name="Goldberg J."/>
            <person name="Griggs A."/>
            <person name="Gujja S."/>
            <person name="Heiman D."/>
            <person name="Howarth C."/>
            <person name="Larson L."/>
            <person name="Lui A."/>
            <person name="MacDonald P.J.P."/>
            <person name="Mehta T."/>
            <person name="Montmayeur A."/>
            <person name="Murphy C."/>
            <person name="Neiman D."/>
            <person name="Pearson M."/>
            <person name="Priest M."/>
            <person name="Roberts A."/>
            <person name="Saif S."/>
            <person name="Shea T."/>
            <person name="Shenoy N."/>
            <person name="Sisk P."/>
            <person name="Stolte C."/>
            <person name="Sykes S."/>
            <person name="Yandava C."/>
            <person name="Wortman J."/>
            <person name="Nusbaum C."/>
            <person name="Birren B."/>
        </authorList>
    </citation>
    <scope>NUCLEOTIDE SEQUENCE</scope>
    <source>
        <strain evidence="1">R3-111a-1</strain>
    </source>
</reference>
<dbReference type="Proteomes" id="UP000006039">
    <property type="component" value="Unassembled WGS sequence"/>
</dbReference>
<sequence length="82" mass="8295">MEPSARALAACAAQGGGGPGLENVAIRSSRGGGRGVTFGSSPALASKHCYLQSKMPAFWTSLPSQDLGGLVRGPLVRPAKDD</sequence>
<evidence type="ECO:0000313" key="1">
    <source>
        <dbReference type="EMBL" id="EJT70768.1"/>
    </source>
</evidence>
<dbReference type="GeneID" id="20352249"/>
<dbReference type="HOGENOM" id="CLU_2558423_0_0_1"/>
<dbReference type="AlphaFoldDB" id="J3PE68"/>
<dbReference type="VEuPathDB" id="FungiDB:GGTG_11791"/>
<reference evidence="2" key="5">
    <citation type="submission" date="2018-04" db="UniProtKB">
        <authorList>
            <consortium name="EnsemblFungi"/>
        </authorList>
    </citation>
    <scope>IDENTIFICATION</scope>
    <source>
        <strain evidence="2">R3-111a-1</strain>
    </source>
</reference>
<name>J3PE68_GAET3</name>
<dbReference type="RefSeq" id="XP_009227946.1">
    <property type="nucleotide sequence ID" value="XM_009229682.1"/>
</dbReference>
<evidence type="ECO:0000313" key="3">
    <source>
        <dbReference type="Proteomes" id="UP000006039"/>
    </source>
</evidence>
<accession>J3PE68</accession>
<reference evidence="1" key="2">
    <citation type="submission" date="2010-07" db="EMBL/GenBank/DDBJ databases">
        <authorList>
            <consortium name="The Broad Institute Genome Sequencing Platform"/>
            <consortium name="Broad Institute Genome Sequencing Center for Infectious Disease"/>
            <person name="Ma L.-J."/>
            <person name="Dead R."/>
            <person name="Young S."/>
            <person name="Zeng Q."/>
            <person name="Koehrsen M."/>
            <person name="Alvarado L."/>
            <person name="Berlin A."/>
            <person name="Chapman S.B."/>
            <person name="Chen Z."/>
            <person name="Freedman E."/>
            <person name="Gellesch M."/>
            <person name="Goldberg J."/>
            <person name="Griggs A."/>
            <person name="Gujja S."/>
            <person name="Heilman E.R."/>
            <person name="Heiman D."/>
            <person name="Hepburn T."/>
            <person name="Howarth C."/>
            <person name="Jen D."/>
            <person name="Larson L."/>
            <person name="Mehta T."/>
            <person name="Neiman D."/>
            <person name="Pearson M."/>
            <person name="Roberts A."/>
            <person name="Saif S."/>
            <person name="Shea T."/>
            <person name="Shenoy N."/>
            <person name="Sisk P."/>
            <person name="Stolte C."/>
            <person name="Sykes S."/>
            <person name="Walk T."/>
            <person name="White J."/>
            <person name="Yandava C."/>
            <person name="Haas B."/>
            <person name="Nusbaum C."/>
            <person name="Birren B."/>
        </authorList>
    </citation>
    <scope>NUCLEOTIDE SEQUENCE</scope>
    <source>
        <strain evidence="1">R3-111a-1</strain>
    </source>
</reference>
<reference evidence="2" key="4">
    <citation type="journal article" date="2015" name="G3 (Bethesda)">
        <title>Genome sequences of three phytopathogenic species of the Magnaporthaceae family of fungi.</title>
        <authorList>
            <person name="Okagaki L.H."/>
            <person name="Nunes C.C."/>
            <person name="Sailsbery J."/>
            <person name="Clay B."/>
            <person name="Brown D."/>
            <person name="John T."/>
            <person name="Oh Y."/>
            <person name="Young N."/>
            <person name="Fitzgerald M."/>
            <person name="Haas B.J."/>
            <person name="Zeng Q."/>
            <person name="Young S."/>
            <person name="Adiconis X."/>
            <person name="Fan L."/>
            <person name="Levin J.Z."/>
            <person name="Mitchell T.K."/>
            <person name="Okubara P.A."/>
            <person name="Farman M.L."/>
            <person name="Kohn L.M."/>
            <person name="Birren B."/>
            <person name="Ma L.-J."/>
            <person name="Dean R.A."/>
        </authorList>
    </citation>
    <scope>NUCLEOTIDE SEQUENCE</scope>
    <source>
        <strain evidence="2">R3-111a-1</strain>
    </source>
</reference>
<organism evidence="1">
    <name type="scientific">Gaeumannomyces tritici (strain R3-111a-1)</name>
    <name type="common">Wheat and barley take-all root rot fungus</name>
    <name type="synonym">Gaeumannomyces graminis var. tritici</name>
    <dbReference type="NCBI Taxonomy" id="644352"/>
    <lineage>
        <taxon>Eukaryota</taxon>
        <taxon>Fungi</taxon>
        <taxon>Dikarya</taxon>
        <taxon>Ascomycota</taxon>
        <taxon>Pezizomycotina</taxon>
        <taxon>Sordariomycetes</taxon>
        <taxon>Sordariomycetidae</taxon>
        <taxon>Magnaporthales</taxon>
        <taxon>Magnaporthaceae</taxon>
        <taxon>Gaeumannomyces</taxon>
    </lineage>
</organism>